<feature type="compositionally biased region" description="Gly residues" evidence="5">
    <location>
        <begin position="307"/>
        <end position="326"/>
    </location>
</feature>
<dbReference type="PANTHER" id="PTHR17453">
    <property type="entry name" value="SIGNAL RECOGNITION PARTICLE 19 KD PROTEIN"/>
    <property type="match status" value="1"/>
</dbReference>
<name>A0A5C3QFS0_9AGAR</name>
<sequence length="337" mass="35737">MSRRPAVQIEEDFDDDTDLPLPVAPLPNTGTRGPLLQEMNIDYDDPPAPSLSAPPKKSAGASSAFGNAGLGSAGMGSSQNRTTVNSVTDVTPFKTWSCIYPIYIDAKRPYAPGQRRLNREKSVWWPLSKDIADAAQRMGLKVLHEINKSHPRDWENPGRVRIQWKVEGTGVPLNPKITSKTRLLEGICMYIHHIKPENAPQPPYTSSLTTPPLEASPSTQDSASASSTAKGKSKATSTTSTLSTPKVLALPSGTTKRARRHPPSAPHPHPPIAERLSIYSPALESGVLIEAVKAGMSAQEEAAAGAAGEGVEGGAGRGQGAQGAAGKGKRKVIRVRG</sequence>
<feature type="region of interest" description="Disordered" evidence="5">
    <location>
        <begin position="199"/>
        <end position="273"/>
    </location>
</feature>
<dbReference type="OrthoDB" id="2190947at2759"/>
<dbReference type="InterPro" id="IPR036521">
    <property type="entry name" value="SRP19-like_sf"/>
</dbReference>
<reference evidence="6 7" key="1">
    <citation type="journal article" date="2019" name="Nat. Ecol. Evol.">
        <title>Megaphylogeny resolves global patterns of mushroom evolution.</title>
        <authorList>
            <person name="Varga T."/>
            <person name="Krizsan K."/>
            <person name="Foldi C."/>
            <person name="Dima B."/>
            <person name="Sanchez-Garcia M."/>
            <person name="Sanchez-Ramirez S."/>
            <person name="Szollosi G.J."/>
            <person name="Szarkandi J.G."/>
            <person name="Papp V."/>
            <person name="Albert L."/>
            <person name="Andreopoulos W."/>
            <person name="Angelini C."/>
            <person name="Antonin V."/>
            <person name="Barry K.W."/>
            <person name="Bougher N.L."/>
            <person name="Buchanan P."/>
            <person name="Buyck B."/>
            <person name="Bense V."/>
            <person name="Catcheside P."/>
            <person name="Chovatia M."/>
            <person name="Cooper J."/>
            <person name="Damon W."/>
            <person name="Desjardin D."/>
            <person name="Finy P."/>
            <person name="Geml J."/>
            <person name="Haridas S."/>
            <person name="Hughes K."/>
            <person name="Justo A."/>
            <person name="Karasinski D."/>
            <person name="Kautmanova I."/>
            <person name="Kiss B."/>
            <person name="Kocsube S."/>
            <person name="Kotiranta H."/>
            <person name="LaButti K.M."/>
            <person name="Lechner B.E."/>
            <person name="Liimatainen K."/>
            <person name="Lipzen A."/>
            <person name="Lukacs Z."/>
            <person name="Mihaltcheva S."/>
            <person name="Morgado L.N."/>
            <person name="Niskanen T."/>
            <person name="Noordeloos M.E."/>
            <person name="Ohm R.A."/>
            <person name="Ortiz-Santana B."/>
            <person name="Ovrebo C."/>
            <person name="Racz N."/>
            <person name="Riley R."/>
            <person name="Savchenko A."/>
            <person name="Shiryaev A."/>
            <person name="Soop K."/>
            <person name="Spirin V."/>
            <person name="Szebenyi C."/>
            <person name="Tomsovsky M."/>
            <person name="Tulloss R.E."/>
            <person name="Uehling J."/>
            <person name="Grigoriev I.V."/>
            <person name="Vagvolgyi C."/>
            <person name="Papp T."/>
            <person name="Martin F.M."/>
            <person name="Miettinen O."/>
            <person name="Hibbett D.S."/>
            <person name="Nagy L.G."/>
        </authorList>
    </citation>
    <scope>NUCLEOTIDE SEQUENCE [LARGE SCALE GENOMIC DNA]</scope>
    <source>
        <strain evidence="6 7">CBS 309.79</strain>
    </source>
</reference>
<feature type="region of interest" description="Disordered" evidence="5">
    <location>
        <begin position="306"/>
        <end position="337"/>
    </location>
</feature>
<evidence type="ECO:0000313" key="6">
    <source>
        <dbReference type="EMBL" id="TFL00846.1"/>
    </source>
</evidence>
<keyword evidence="3" id="KW-0733">Signal recognition particle</keyword>
<dbReference type="GO" id="GO:0005786">
    <property type="term" value="C:signal recognition particle, endoplasmic reticulum targeting"/>
    <property type="evidence" value="ECO:0007669"/>
    <property type="project" value="UniProtKB-KW"/>
</dbReference>
<feature type="compositionally biased region" description="Basic residues" evidence="5">
    <location>
        <begin position="327"/>
        <end position="337"/>
    </location>
</feature>
<feature type="compositionally biased region" description="Low complexity" evidence="5">
    <location>
        <begin position="50"/>
        <end position="65"/>
    </location>
</feature>
<comment type="subcellular location">
    <subcellularLocation>
        <location evidence="1">Cytoplasm</location>
    </subcellularLocation>
</comment>
<dbReference type="AlphaFoldDB" id="A0A5C3QFS0"/>
<protein>
    <submittedName>
        <fullName evidence="6">Signal recognition particle, SRP19 subunit</fullName>
    </submittedName>
</protein>
<evidence type="ECO:0000313" key="7">
    <source>
        <dbReference type="Proteomes" id="UP000305067"/>
    </source>
</evidence>
<keyword evidence="4" id="KW-0687">Ribonucleoprotein</keyword>
<evidence type="ECO:0000256" key="2">
    <source>
        <dbReference type="ARBA" id="ARBA00022490"/>
    </source>
</evidence>
<evidence type="ECO:0000256" key="5">
    <source>
        <dbReference type="SAM" id="MobiDB-lite"/>
    </source>
</evidence>
<evidence type="ECO:0000256" key="1">
    <source>
        <dbReference type="ARBA" id="ARBA00004496"/>
    </source>
</evidence>
<feature type="compositionally biased region" description="Low complexity" evidence="5">
    <location>
        <begin position="204"/>
        <end position="246"/>
    </location>
</feature>
<evidence type="ECO:0000256" key="4">
    <source>
        <dbReference type="ARBA" id="ARBA00023274"/>
    </source>
</evidence>
<dbReference type="EMBL" id="ML178827">
    <property type="protein sequence ID" value="TFL00846.1"/>
    <property type="molecule type" value="Genomic_DNA"/>
</dbReference>
<dbReference type="Pfam" id="PF01922">
    <property type="entry name" value="SRP19"/>
    <property type="match status" value="1"/>
</dbReference>
<proteinExistence type="predicted"/>
<dbReference type="GO" id="GO:0008312">
    <property type="term" value="F:7S RNA binding"/>
    <property type="evidence" value="ECO:0007669"/>
    <property type="project" value="InterPro"/>
</dbReference>
<evidence type="ECO:0000256" key="3">
    <source>
        <dbReference type="ARBA" id="ARBA00023135"/>
    </source>
</evidence>
<gene>
    <name evidence="6" type="ORF">BDV98DRAFT_605032</name>
</gene>
<dbReference type="GO" id="GO:0006617">
    <property type="term" value="P:SRP-dependent cotranslational protein targeting to membrane, signal sequence recognition"/>
    <property type="evidence" value="ECO:0007669"/>
    <property type="project" value="TreeGrafter"/>
</dbReference>
<keyword evidence="7" id="KW-1185">Reference proteome</keyword>
<dbReference type="Proteomes" id="UP000305067">
    <property type="component" value="Unassembled WGS sequence"/>
</dbReference>
<accession>A0A5C3QFS0</accession>
<dbReference type="InterPro" id="IPR002778">
    <property type="entry name" value="Signal_recog_particle_SRP19"/>
</dbReference>
<dbReference type="STRING" id="1884261.A0A5C3QFS0"/>
<dbReference type="SUPFAM" id="SSF69695">
    <property type="entry name" value="SRP19"/>
    <property type="match status" value="1"/>
</dbReference>
<feature type="compositionally biased region" description="Acidic residues" evidence="5">
    <location>
        <begin position="9"/>
        <end position="18"/>
    </location>
</feature>
<feature type="region of interest" description="Disordered" evidence="5">
    <location>
        <begin position="1"/>
        <end position="65"/>
    </location>
</feature>
<keyword evidence="2" id="KW-0963">Cytoplasm</keyword>
<organism evidence="6 7">
    <name type="scientific">Pterulicium gracile</name>
    <dbReference type="NCBI Taxonomy" id="1884261"/>
    <lineage>
        <taxon>Eukaryota</taxon>
        <taxon>Fungi</taxon>
        <taxon>Dikarya</taxon>
        <taxon>Basidiomycota</taxon>
        <taxon>Agaricomycotina</taxon>
        <taxon>Agaricomycetes</taxon>
        <taxon>Agaricomycetidae</taxon>
        <taxon>Agaricales</taxon>
        <taxon>Pleurotineae</taxon>
        <taxon>Pterulaceae</taxon>
        <taxon>Pterulicium</taxon>
    </lineage>
</organism>
<dbReference type="PANTHER" id="PTHR17453:SF0">
    <property type="entry name" value="SIGNAL RECOGNITION PARTICLE 19 KDA PROTEIN"/>
    <property type="match status" value="1"/>
</dbReference>
<dbReference type="Gene3D" id="3.30.56.30">
    <property type="entry name" value="Signal recognition particle, SRP19-like subunit"/>
    <property type="match status" value="1"/>
</dbReference>